<protein>
    <submittedName>
        <fullName evidence="2">Uncharacterized protein</fullName>
    </submittedName>
</protein>
<feature type="region of interest" description="Disordered" evidence="1">
    <location>
        <begin position="1"/>
        <end position="60"/>
    </location>
</feature>
<reference evidence="2 3" key="1">
    <citation type="submission" date="2019-05" db="EMBL/GenBank/DDBJ databases">
        <title>Another draft genome of Portunus trituberculatus and its Hox gene families provides insights of decapod evolution.</title>
        <authorList>
            <person name="Jeong J.-H."/>
            <person name="Song I."/>
            <person name="Kim S."/>
            <person name="Choi T."/>
            <person name="Kim D."/>
            <person name="Ryu S."/>
            <person name="Kim W."/>
        </authorList>
    </citation>
    <scope>NUCLEOTIDE SEQUENCE [LARGE SCALE GENOMIC DNA]</scope>
    <source>
        <tissue evidence="2">Muscle</tissue>
    </source>
</reference>
<evidence type="ECO:0000313" key="2">
    <source>
        <dbReference type="EMBL" id="MPC61649.1"/>
    </source>
</evidence>
<comment type="caution">
    <text evidence="2">The sequence shown here is derived from an EMBL/GenBank/DDBJ whole genome shotgun (WGS) entry which is preliminary data.</text>
</comment>
<dbReference type="AlphaFoldDB" id="A0A5B7GVT3"/>
<keyword evidence="3" id="KW-1185">Reference proteome</keyword>
<name>A0A5B7GVT3_PORTR</name>
<dbReference type="EMBL" id="VSRR010018745">
    <property type="protein sequence ID" value="MPC61649.1"/>
    <property type="molecule type" value="Genomic_DNA"/>
</dbReference>
<sequence>MTMAVTVHKSSAPHHPDIRSAPNYLRQSWANTADVEERREGPEAVRGGRDVGEWGGCGAV</sequence>
<dbReference type="Proteomes" id="UP000324222">
    <property type="component" value="Unassembled WGS sequence"/>
</dbReference>
<gene>
    <name evidence="2" type="ORF">E2C01_055723</name>
</gene>
<accession>A0A5B7GVT3</accession>
<evidence type="ECO:0000256" key="1">
    <source>
        <dbReference type="SAM" id="MobiDB-lite"/>
    </source>
</evidence>
<organism evidence="2 3">
    <name type="scientific">Portunus trituberculatus</name>
    <name type="common">Swimming crab</name>
    <name type="synonym">Neptunus trituberculatus</name>
    <dbReference type="NCBI Taxonomy" id="210409"/>
    <lineage>
        <taxon>Eukaryota</taxon>
        <taxon>Metazoa</taxon>
        <taxon>Ecdysozoa</taxon>
        <taxon>Arthropoda</taxon>
        <taxon>Crustacea</taxon>
        <taxon>Multicrustacea</taxon>
        <taxon>Malacostraca</taxon>
        <taxon>Eumalacostraca</taxon>
        <taxon>Eucarida</taxon>
        <taxon>Decapoda</taxon>
        <taxon>Pleocyemata</taxon>
        <taxon>Brachyura</taxon>
        <taxon>Eubrachyura</taxon>
        <taxon>Portunoidea</taxon>
        <taxon>Portunidae</taxon>
        <taxon>Portuninae</taxon>
        <taxon>Portunus</taxon>
    </lineage>
</organism>
<evidence type="ECO:0000313" key="3">
    <source>
        <dbReference type="Proteomes" id="UP000324222"/>
    </source>
</evidence>
<feature type="compositionally biased region" description="Basic and acidic residues" evidence="1">
    <location>
        <begin position="35"/>
        <end position="52"/>
    </location>
</feature>
<proteinExistence type="predicted"/>